<evidence type="ECO:0000313" key="9">
    <source>
        <dbReference type="EMBL" id="BBO22868.1"/>
    </source>
</evidence>
<evidence type="ECO:0000256" key="5">
    <source>
        <dbReference type="ARBA" id="ARBA00023163"/>
    </source>
</evidence>
<evidence type="ECO:0000256" key="4">
    <source>
        <dbReference type="ARBA" id="ARBA00023125"/>
    </source>
</evidence>
<evidence type="ECO:0000256" key="1">
    <source>
        <dbReference type="ARBA" id="ARBA00008724"/>
    </source>
</evidence>
<dbReference type="AlphaFoldDB" id="A0A809R872"/>
<dbReference type="SUPFAM" id="SSF75625">
    <property type="entry name" value="YebC-like"/>
    <property type="match status" value="1"/>
</dbReference>
<accession>A0A809R872</accession>
<comment type="similarity">
    <text evidence="1 6">Belongs to the TACO1 family.</text>
</comment>
<dbReference type="PANTHER" id="PTHR12532">
    <property type="entry name" value="TRANSLATIONAL ACTIVATOR OF CYTOCHROME C OXIDASE 1"/>
    <property type="match status" value="1"/>
</dbReference>
<sequence>MAGHSKWKNIRLRKGKQDAIRGKLFTKLSREIIVAARMGGGDPSGNPRLRLAISKAREAAMPSDNVERAIKRGTGETEGAAYEEVTYEGYGPGGAALIVECYTENRNRTVADLRHAFSKNGGNLAENGSVAWRFKYIGEIIVPPDGIDEEEFTLAAIDAGADDVVRDDDGFNVYTSIETLHSTNEALETAGYKPVEVGLTYLPADKAELSDSDARRLLNLMEMLEDLDDVKETYVNVEITDDMMDDA</sequence>
<evidence type="ECO:0000313" key="10">
    <source>
        <dbReference type="Proteomes" id="UP000662873"/>
    </source>
</evidence>
<evidence type="ECO:0000259" key="7">
    <source>
        <dbReference type="Pfam" id="PF01709"/>
    </source>
</evidence>
<dbReference type="InterPro" id="IPR049083">
    <property type="entry name" value="TACO1_YebC_N"/>
</dbReference>
<dbReference type="NCBIfam" id="NF001030">
    <property type="entry name" value="PRK00110.1"/>
    <property type="match status" value="1"/>
</dbReference>
<dbReference type="Proteomes" id="UP000662873">
    <property type="component" value="Chromosome"/>
</dbReference>
<evidence type="ECO:0000256" key="2">
    <source>
        <dbReference type="ARBA" id="ARBA00022490"/>
    </source>
</evidence>
<dbReference type="NCBIfam" id="TIGR01033">
    <property type="entry name" value="YebC/PmpR family DNA-binding transcriptional regulator"/>
    <property type="match status" value="1"/>
</dbReference>
<dbReference type="Gene3D" id="1.10.10.200">
    <property type="match status" value="1"/>
</dbReference>
<dbReference type="InterPro" id="IPR048300">
    <property type="entry name" value="TACO1_YebC-like_2nd/3rd_dom"/>
</dbReference>
<keyword evidence="2 6" id="KW-0963">Cytoplasm</keyword>
<protein>
    <recommendedName>
        <fullName evidence="6">Probable transcriptional regulatory protein NPRO_04630</fullName>
    </recommendedName>
</protein>
<dbReference type="KEGG" id="npy:NPRO_04630"/>
<evidence type="ECO:0000259" key="8">
    <source>
        <dbReference type="Pfam" id="PF20772"/>
    </source>
</evidence>
<dbReference type="InterPro" id="IPR002876">
    <property type="entry name" value="Transcrip_reg_TACO1-like"/>
</dbReference>
<keyword evidence="3 6" id="KW-0805">Transcription regulation</keyword>
<dbReference type="FunFam" id="1.10.10.200:FF:000002">
    <property type="entry name" value="Probable transcriptional regulatory protein CLM62_37755"/>
    <property type="match status" value="1"/>
</dbReference>
<evidence type="ECO:0000256" key="3">
    <source>
        <dbReference type="ARBA" id="ARBA00023015"/>
    </source>
</evidence>
<name>A0A809R872_9BACT</name>
<dbReference type="NCBIfam" id="NF009044">
    <property type="entry name" value="PRK12378.1"/>
    <property type="match status" value="1"/>
</dbReference>
<dbReference type="GO" id="GO:0006355">
    <property type="term" value="P:regulation of DNA-templated transcription"/>
    <property type="evidence" value="ECO:0007669"/>
    <property type="project" value="UniProtKB-UniRule"/>
</dbReference>
<keyword evidence="5 6" id="KW-0804">Transcription</keyword>
<dbReference type="Pfam" id="PF20772">
    <property type="entry name" value="TACO1_YebC_N"/>
    <property type="match status" value="1"/>
</dbReference>
<dbReference type="EMBL" id="AP021858">
    <property type="protein sequence ID" value="BBO22868.1"/>
    <property type="molecule type" value="Genomic_DNA"/>
</dbReference>
<dbReference type="InterPro" id="IPR026564">
    <property type="entry name" value="Transcrip_reg_TACO1-like_dom3"/>
</dbReference>
<dbReference type="Pfam" id="PF01709">
    <property type="entry name" value="Transcrip_reg"/>
    <property type="match status" value="1"/>
</dbReference>
<dbReference type="GO" id="GO:0003677">
    <property type="term" value="F:DNA binding"/>
    <property type="evidence" value="ECO:0007669"/>
    <property type="project" value="UniProtKB-UniRule"/>
</dbReference>
<comment type="subcellular location">
    <subcellularLocation>
        <location evidence="6">Cytoplasm</location>
    </subcellularLocation>
</comment>
<gene>
    <name evidence="9" type="ORF">NPRO_04630</name>
</gene>
<dbReference type="PANTHER" id="PTHR12532:SF6">
    <property type="entry name" value="TRANSCRIPTIONAL REGULATORY PROTEIN YEBC-RELATED"/>
    <property type="match status" value="1"/>
</dbReference>
<feature type="domain" description="TACO1/YebC-like N-terminal" evidence="8">
    <location>
        <begin position="5"/>
        <end position="76"/>
    </location>
</feature>
<evidence type="ECO:0000256" key="6">
    <source>
        <dbReference type="HAMAP-Rule" id="MF_00693"/>
    </source>
</evidence>
<dbReference type="InterPro" id="IPR017856">
    <property type="entry name" value="Integrase-like_N"/>
</dbReference>
<organism evidence="9 10">
    <name type="scientific">Candidatus Nitrosymbiomonas proteolyticus</name>
    <dbReference type="NCBI Taxonomy" id="2608984"/>
    <lineage>
        <taxon>Bacteria</taxon>
        <taxon>Bacillati</taxon>
        <taxon>Armatimonadota</taxon>
        <taxon>Armatimonadota incertae sedis</taxon>
        <taxon>Candidatus Nitrosymbiomonas</taxon>
    </lineage>
</organism>
<feature type="domain" description="TACO1/YebC-like second and third" evidence="7">
    <location>
        <begin position="82"/>
        <end position="237"/>
    </location>
</feature>
<dbReference type="Gene3D" id="3.30.70.980">
    <property type="match status" value="2"/>
</dbReference>
<reference evidence="9" key="1">
    <citation type="journal article" name="DNA Res.">
        <title>The physiological potential of anammox bacteria as revealed by their core genome structure.</title>
        <authorList>
            <person name="Okubo T."/>
            <person name="Toyoda A."/>
            <person name="Fukuhara K."/>
            <person name="Uchiyama I."/>
            <person name="Harigaya Y."/>
            <person name="Kuroiwa M."/>
            <person name="Suzuki T."/>
            <person name="Murakami Y."/>
            <person name="Suwa Y."/>
            <person name="Takami H."/>
        </authorList>
    </citation>
    <scope>NUCLEOTIDE SEQUENCE</scope>
    <source>
        <strain evidence="9">317325-2</strain>
    </source>
</reference>
<dbReference type="GO" id="GO:0005829">
    <property type="term" value="C:cytosol"/>
    <property type="evidence" value="ECO:0007669"/>
    <property type="project" value="TreeGrafter"/>
</dbReference>
<dbReference type="HAMAP" id="MF_00693">
    <property type="entry name" value="Transcrip_reg_TACO1"/>
    <property type="match status" value="1"/>
</dbReference>
<proteinExistence type="inferred from homology"/>
<dbReference type="InterPro" id="IPR029072">
    <property type="entry name" value="YebC-like"/>
</dbReference>
<keyword evidence="4 6" id="KW-0238">DNA-binding</keyword>